<comment type="caution">
    <text evidence="6">The sequence shown here is derived from an EMBL/GenBank/DDBJ whole genome shotgun (WGS) entry which is preliminary data.</text>
</comment>
<sequence length="136" mass="15293">MQKYHGSCLCQSVKYCVTGKFEQFYLCHCQYCQKDTGSAHAANLFSSSARLEWLEGKDKVTQFHLPASRHARAFCQQCGSALPFENHDLSLLVVPAGSLDQPVDIKPTAHLFTQSQAGWEQNLAATERFKTFPHLK</sequence>
<reference evidence="6" key="1">
    <citation type="journal article" date="2018" name="Int. J. Syst. Evol. Microbiol.">
        <title>Neptunicella marina gen. nov., sp. nov., isolated from surface seawater.</title>
        <authorList>
            <person name="Liu X."/>
            <person name="Lai Q."/>
            <person name="Du Y."/>
            <person name="Zhang X."/>
            <person name="Liu Z."/>
            <person name="Sun F."/>
            <person name="Shao Z."/>
        </authorList>
    </citation>
    <scope>NUCLEOTIDE SEQUENCE</scope>
    <source>
        <strain evidence="6">S27-2</strain>
    </source>
</reference>
<keyword evidence="2" id="KW-0479">Metal-binding</keyword>
<keyword evidence="7" id="KW-1185">Reference proteome</keyword>
<dbReference type="InterPro" id="IPR011057">
    <property type="entry name" value="Mss4-like_sf"/>
</dbReference>
<comment type="similarity">
    <text evidence="1">Belongs to the Gfa family.</text>
</comment>
<protein>
    <submittedName>
        <fullName evidence="6">GFA family protein</fullName>
    </submittedName>
</protein>
<gene>
    <name evidence="6" type="ORF">H8B19_14475</name>
</gene>
<accession>A0A8J6IXF3</accession>
<name>A0A8J6IXF3_9ALTE</name>
<dbReference type="PANTHER" id="PTHR33337">
    <property type="entry name" value="GFA DOMAIN-CONTAINING PROTEIN"/>
    <property type="match status" value="1"/>
</dbReference>
<feature type="domain" description="CENP-V/GFA" evidence="5">
    <location>
        <begin position="4"/>
        <end position="120"/>
    </location>
</feature>
<dbReference type="Gene3D" id="3.90.1590.10">
    <property type="entry name" value="glutathione-dependent formaldehyde- activating enzyme (gfa)"/>
    <property type="match status" value="1"/>
</dbReference>
<evidence type="ECO:0000256" key="3">
    <source>
        <dbReference type="ARBA" id="ARBA00022833"/>
    </source>
</evidence>
<evidence type="ECO:0000259" key="5">
    <source>
        <dbReference type="PROSITE" id="PS51891"/>
    </source>
</evidence>
<dbReference type="SUPFAM" id="SSF51316">
    <property type="entry name" value="Mss4-like"/>
    <property type="match status" value="1"/>
</dbReference>
<evidence type="ECO:0000256" key="4">
    <source>
        <dbReference type="ARBA" id="ARBA00023239"/>
    </source>
</evidence>
<proteinExistence type="inferred from homology"/>
<dbReference type="GO" id="GO:0016846">
    <property type="term" value="F:carbon-sulfur lyase activity"/>
    <property type="evidence" value="ECO:0007669"/>
    <property type="project" value="InterPro"/>
</dbReference>
<dbReference type="InterPro" id="IPR006913">
    <property type="entry name" value="CENP-V/GFA"/>
</dbReference>
<keyword evidence="4" id="KW-0456">Lyase</keyword>
<dbReference type="EMBL" id="JACNEP010000013">
    <property type="protein sequence ID" value="MBC3767088.1"/>
    <property type="molecule type" value="Genomic_DNA"/>
</dbReference>
<organism evidence="6 7">
    <name type="scientific">Neptunicella marina</name>
    <dbReference type="NCBI Taxonomy" id="2125989"/>
    <lineage>
        <taxon>Bacteria</taxon>
        <taxon>Pseudomonadati</taxon>
        <taxon>Pseudomonadota</taxon>
        <taxon>Gammaproteobacteria</taxon>
        <taxon>Alteromonadales</taxon>
        <taxon>Alteromonadaceae</taxon>
        <taxon>Neptunicella</taxon>
    </lineage>
</organism>
<evidence type="ECO:0000313" key="7">
    <source>
        <dbReference type="Proteomes" id="UP000601768"/>
    </source>
</evidence>
<dbReference type="RefSeq" id="WP_186507603.1">
    <property type="nucleotide sequence ID" value="NZ_JACNEP010000013.1"/>
</dbReference>
<dbReference type="Pfam" id="PF04828">
    <property type="entry name" value="GFA"/>
    <property type="match status" value="1"/>
</dbReference>
<evidence type="ECO:0000313" key="6">
    <source>
        <dbReference type="EMBL" id="MBC3767088.1"/>
    </source>
</evidence>
<reference evidence="6" key="2">
    <citation type="submission" date="2020-08" db="EMBL/GenBank/DDBJ databases">
        <authorList>
            <person name="Lai Q."/>
        </authorList>
    </citation>
    <scope>NUCLEOTIDE SEQUENCE</scope>
    <source>
        <strain evidence="6">S27-2</strain>
    </source>
</reference>
<dbReference type="AlphaFoldDB" id="A0A8J6IXF3"/>
<dbReference type="PROSITE" id="PS51891">
    <property type="entry name" value="CENP_V_GFA"/>
    <property type="match status" value="1"/>
</dbReference>
<dbReference type="GO" id="GO:0046872">
    <property type="term" value="F:metal ion binding"/>
    <property type="evidence" value="ECO:0007669"/>
    <property type="project" value="UniProtKB-KW"/>
</dbReference>
<dbReference type="Proteomes" id="UP000601768">
    <property type="component" value="Unassembled WGS sequence"/>
</dbReference>
<evidence type="ECO:0000256" key="2">
    <source>
        <dbReference type="ARBA" id="ARBA00022723"/>
    </source>
</evidence>
<dbReference type="PANTHER" id="PTHR33337:SF40">
    <property type="entry name" value="CENP-V_GFA DOMAIN-CONTAINING PROTEIN-RELATED"/>
    <property type="match status" value="1"/>
</dbReference>
<evidence type="ECO:0000256" key="1">
    <source>
        <dbReference type="ARBA" id="ARBA00005495"/>
    </source>
</evidence>
<keyword evidence="3" id="KW-0862">Zinc</keyword>